<dbReference type="EMBL" id="CP086361">
    <property type="protein sequence ID" value="UNI22424.1"/>
    <property type="molecule type" value="Genomic_DNA"/>
</dbReference>
<evidence type="ECO:0000256" key="1">
    <source>
        <dbReference type="SAM" id="MobiDB-lite"/>
    </source>
</evidence>
<evidence type="ECO:0000313" key="2">
    <source>
        <dbReference type="EMBL" id="UNI22424.1"/>
    </source>
</evidence>
<dbReference type="AlphaFoldDB" id="A0A9Q8QPI4"/>
<name>A0A9Q8QPI4_9HYPO</name>
<dbReference type="KEGG" id="ptkz:JDV02_008315"/>
<protein>
    <submittedName>
        <fullName evidence="2">Uncharacterized protein</fullName>
    </submittedName>
</protein>
<evidence type="ECO:0000313" key="3">
    <source>
        <dbReference type="Proteomes" id="UP000829364"/>
    </source>
</evidence>
<organism evidence="2 3">
    <name type="scientific">Purpureocillium takamizusanense</name>
    <dbReference type="NCBI Taxonomy" id="2060973"/>
    <lineage>
        <taxon>Eukaryota</taxon>
        <taxon>Fungi</taxon>
        <taxon>Dikarya</taxon>
        <taxon>Ascomycota</taxon>
        <taxon>Pezizomycotina</taxon>
        <taxon>Sordariomycetes</taxon>
        <taxon>Hypocreomycetidae</taxon>
        <taxon>Hypocreales</taxon>
        <taxon>Ophiocordycipitaceae</taxon>
        <taxon>Purpureocillium</taxon>
    </lineage>
</organism>
<accession>A0A9Q8QPI4</accession>
<proteinExistence type="predicted"/>
<keyword evidence="3" id="KW-1185">Reference proteome</keyword>
<reference evidence="2" key="1">
    <citation type="submission" date="2021-11" db="EMBL/GenBank/DDBJ databases">
        <title>Purpureocillium_takamizusanense_genome.</title>
        <authorList>
            <person name="Nguyen N.-H."/>
        </authorList>
    </citation>
    <scope>NUCLEOTIDE SEQUENCE</scope>
    <source>
        <strain evidence="2">PT3</strain>
    </source>
</reference>
<gene>
    <name evidence="2" type="ORF">JDV02_008315</name>
</gene>
<sequence>MSTCTRVHQPNKVRRSQFKGLISQERNLSLGCPKRSGFARACRLPPNNWEGYPSEAFGADLRTMNPDPSRSSGDHWTSTPRAKISFPGSMGTTTSHQPPQAVMLTSMK</sequence>
<feature type="region of interest" description="Disordered" evidence="1">
    <location>
        <begin position="60"/>
        <end position="108"/>
    </location>
</feature>
<dbReference type="Proteomes" id="UP000829364">
    <property type="component" value="Chromosome 8"/>
</dbReference>
<dbReference type="GeneID" id="72070263"/>
<feature type="compositionally biased region" description="Polar residues" evidence="1">
    <location>
        <begin position="66"/>
        <end position="80"/>
    </location>
</feature>
<dbReference type="RefSeq" id="XP_047845905.1">
    <property type="nucleotide sequence ID" value="XM_047989900.1"/>
</dbReference>